<proteinExistence type="predicted"/>
<sequence>MISSCLVLVSIS</sequence>
<accession>A0A2P2Q3Z1</accession>
<evidence type="ECO:0000313" key="1">
    <source>
        <dbReference type="EMBL" id="MBX61705.1"/>
    </source>
</evidence>
<protein>
    <submittedName>
        <fullName evidence="1">Uncharacterized protein</fullName>
    </submittedName>
</protein>
<name>A0A2P2Q3Z1_RHIMU</name>
<organism evidence="1">
    <name type="scientific">Rhizophora mucronata</name>
    <name type="common">Asiatic mangrove</name>
    <dbReference type="NCBI Taxonomy" id="61149"/>
    <lineage>
        <taxon>Eukaryota</taxon>
        <taxon>Viridiplantae</taxon>
        <taxon>Streptophyta</taxon>
        <taxon>Embryophyta</taxon>
        <taxon>Tracheophyta</taxon>
        <taxon>Spermatophyta</taxon>
        <taxon>Magnoliopsida</taxon>
        <taxon>eudicotyledons</taxon>
        <taxon>Gunneridae</taxon>
        <taxon>Pentapetalae</taxon>
        <taxon>rosids</taxon>
        <taxon>fabids</taxon>
        <taxon>Malpighiales</taxon>
        <taxon>Rhizophoraceae</taxon>
        <taxon>Rhizophora</taxon>
    </lineage>
</organism>
<dbReference type="EMBL" id="GGEC01081221">
    <property type="protein sequence ID" value="MBX61705.1"/>
    <property type="molecule type" value="Transcribed_RNA"/>
</dbReference>
<reference evidence="1" key="1">
    <citation type="submission" date="2018-02" db="EMBL/GenBank/DDBJ databases">
        <title>Rhizophora mucronata_Transcriptome.</title>
        <authorList>
            <person name="Meera S.P."/>
            <person name="Sreeshan A."/>
            <person name="Augustine A."/>
        </authorList>
    </citation>
    <scope>NUCLEOTIDE SEQUENCE</scope>
    <source>
        <tissue evidence="1">Leaf</tissue>
    </source>
</reference>